<reference evidence="1 3" key="1">
    <citation type="journal article" date="2020" name="Stud. Mycol.">
        <title>101 Dothideomycetes genomes: a test case for predicting lifestyles and emergence of pathogens.</title>
        <authorList>
            <person name="Haridas S."/>
            <person name="Albert R."/>
            <person name="Binder M."/>
            <person name="Bloem J."/>
            <person name="Labutti K."/>
            <person name="Salamov A."/>
            <person name="Andreopoulos B."/>
            <person name="Baker S."/>
            <person name="Barry K."/>
            <person name="Bills G."/>
            <person name="Bluhm B."/>
            <person name="Cannon C."/>
            <person name="Castanera R."/>
            <person name="Culley D."/>
            <person name="Daum C."/>
            <person name="Ezra D."/>
            <person name="Gonzalez J."/>
            <person name="Henrissat B."/>
            <person name="Kuo A."/>
            <person name="Liang C."/>
            <person name="Lipzen A."/>
            <person name="Lutzoni F."/>
            <person name="Magnuson J."/>
            <person name="Mondo S."/>
            <person name="Nolan M."/>
            <person name="Ohm R."/>
            <person name="Pangilinan J."/>
            <person name="Park H.-J."/>
            <person name="Ramirez L."/>
            <person name="Alfaro M."/>
            <person name="Sun H."/>
            <person name="Tritt A."/>
            <person name="Yoshinaga Y."/>
            <person name="Zwiers L.-H."/>
            <person name="Turgeon B."/>
            <person name="Goodwin S."/>
            <person name="Spatafora J."/>
            <person name="Crous P."/>
            <person name="Grigoriev I."/>
        </authorList>
    </citation>
    <scope>NUCLEOTIDE SEQUENCE</scope>
    <source>
        <strain evidence="1 3">CBS 304.34</strain>
    </source>
</reference>
<evidence type="ECO:0000313" key="3">
    <source>
        <dbReference type="RefSeq" id="XP_033584047.1"/>
    </source>
</evidence>
<dbReference type="Proteomes" id="UP000504636">
    <property type="component" value="Unplaced"/>
</dbReference>
<gene>
    <name evidence="1 3" type="ORF">BDZ99DRAFT_8731</name>
</gene>
<proteinExistence type="predicted"/>
<reference evidence="3" key="3">
    <citation type="submission" date="2025-04" db="UniProtKB">
        <authorList>
            <consortium name="RefSeq"/>
        </authorList>
    </citation>
    <scope>IDENTIFICATION</scope>
    <source>
        <strain evidence="3">CBS 304.34</strain>
    </source>
</reference>
<sequence length="180" mass="20013">MSQILEEEALVGLPLAQILSRCLSICSTLVSTSSFAAQQQLHSLPQALEHIGEGLQAVCYGLIGTDKVYKRAHDGSNNTENNTENVATEYESYQQLRKAWNRFPDIMELVELPKAFHFVTPSTHLGQEWSQKNENLFPSAHQKVTSCSHFGANPTPPTDSTALAHRRIATQSTLRPRSRP</sequence>
<evidence type="ECO:0000313" key="1">
    <source>
        <dbReference type="EMBL" id="KAF2817083.1"/>
    </source>
</evidence>
<keyword evidence="2" id="KW-1185">Reference proteome</keyword>
<accession>A0A6A6Z8M6</accession>
<dbReference type="GeneID" id="54469878"/>
<name>A0A6A6Z8M6_9PEZI</name>
<dbReference type="RefSeq" id="XP_033584047.1">
    <property type="nucleotide sequence ID" value="XM_033728985.1"/>
</dbReference>
<evidence type="ECO:0000313" key="2">
    <source>
        <dbReference type="Proteomes" id="UP000504636"/>
    </source>
</evidence>
<reference evidence="3" key="2">
    <citation type="submission" date="2020-04" db="EMBL/GenBank/DDBJ databases">
        <authorList>
            <consortium name="NCBI Genome Project"/>
        </authorList>
    </citation>
    <scope>NUCLEOTIDE SEQUENCE</scope>
    <source>
        <strain evidence="3">CBS 304.34</strain>
    </source>
</reference>
<dbReference type="EMBL" id="MU003692">
    <property type="protein sequence ID" value="KAF2817083.1"/>
    <property type="molecule type" value="Genomic_DNA"/>
</dbReference>
<dbReference type="AlphaFoldDB" id="A0A6A6Z8M6"/>
<organism evidence="1">
    <name type="scientific">Mytilinidion resinicola</name>
    <dbReference type="NCBI Taxonomy" id="574789"/>
    <lineage>
        <taxon>Eukaryota</taxon>
        <taxon>Fungi</taxon>
        <taxon>Dikarya</taxon>
        <taxon>Ascomycota</taxon>
        <taxon>Pezizomycotina</taxon>
        <taxon>Dothideomycetes</taxon>
        <taxon>Pleosporomycetidae</taxon>
        <taxon>Mytilinidiales</taxon>
        <taxon>Mytilinidiaceae</taxon>
        <taxon>Mytilinidion</taxon>
    </lineage>
</organism>
<protein>
    <submittedName>
        <fullName evidence="1 3">Uncharacterized protein</fullName>
    </submittedName>
</protein>